<dbReference type="AlphaFoldDB" id="A0A5S9R507"/>
<protein>
    <recommendedName>
        <fullName evidence="3">ParB/Sulfiredoxin domain-containing protein</fullName>
    </recommendedName>
</protein>
<dbReference type="RefSeq" id="WP_159602627.1">
    <property type="nucleotide sequence ID" value="NZ_CACSAS010000048.1"/>
</dbReference>
<dbReference type="Proteomes" id="UP000433050">
    <property type="component" value="Unassembled WGS sequence"/>
</dbReference>
<keyword evidence="2" id="KW-1185">Reference proteome</keyword>
<evidence type="ECO:0000313" key="2">
    <source>
        <dbReference type="Proteomes" id="UP000433050"/>
    </source>
</evidence>
<name>A0A5S9R507_9HYPH</name>
<proteinExistence type="predicted"/>
<reference evidence="1 2" key="1">
    <citation type="submission" date="2019-12" db="EMBL/GenBank/DDBJ databases">
        <authorList>
            <person name="Reyes-Prieto M."/>
        </authorList>
    </citation>
    <scope>NUCLEOTIDE SEQUENCE [LARGE SCALE GENOMIC DNA]</scope>
    <source>
        <strain evidence="1">HF14-78462</strain>
    </source>
</reference>
<gene>
    <name evidence="1" type="ORF">STARVERO_04594</name>
</gene>
<evidence type="ECO:0008006" key="3">
    <source>
        <dbReference type="Google" id="ProtNLM"/>
    </source>
</evidence>
<evidence type="ECO:0000313" key="1">
    <source>
        <dbReference type="EMBL" id="CAA0130292.1"/>
    </source>
</evidence>
<accession>A0A5S9R507</accession>
<dbReference type="EMBL" id="CACSAS010000048">
    <property type="protein sequence ID" value="CAA0130292.1"/>
    <property type="molecule type" value="Genomic_DNA"/>
</dbReference>
<sequence length="122" mass="13030">MTCIITINAADPEHLSAVKTEMVERGAPTLRAIRDEAQGVIVALEGSHRFVAALELGLTPTLALVDEDEMLTCADLGFDDCGWFDGEPARAADIRDRIAAPCGTYKGCAFHRVDDDAIAIVA</sequence>
<organism evidence="1 2">
    <name type="scientific">Starkeya nomas</name>
    <dbReference type="NCBI Taxonomy" id="2666134"/>
    <lineage>
        <taxon>Bacteria</taxon>
        <taxon>Pseudomonadati</taxon>
        <taxon>Pseudomonadota</taxon>
        <taxon>Alphaproteobacteria</taxon>
        <taxon>Hyphomicrobiales</taxon>
        <taxon>Xanthobacteraceae</taxon>
        <taxon>Starkeya</taxon>
    </lineage>
</organism>